<comment type="caution">
    <text evidence="1">The sequence shown here is derived from an EMBL/GenBank/DDBJ whole genome shotgun (WGS) entry which is preliminary data.</text>
</comment>
<organism evidence="1 2">
    <name type="scientific">Oryza meyeriana var. granulata</name>
    <dbReference type="NCBI Taxonomy" id="110450"/>
    <lineage>
        <taxon>Eukaryota</taxon>
        <taxon>Viridiplantae</taxon>
        <taxon>Streptophyta</taxon>
        <taxon>Embryophyta</taxon>
        <taxon>Tracheophyta</taxon>
        <taxon>Spermatophyta</taxon>
        <taxon>Magnoliopsida</taxon>
        <taxon>Liliopsida</taxon>
        <taxon>Poales</taxon>
        <taxon>Poaceae</taxon>
        <taxon>BOP clade</taxon>
        <taxon>Oryzoideae</taxon>
        <taxon>Oryzeae</taxon>
        <taxon>Oryzinae</taxon>
        <taxon>Oryza</taxon>
        <taxon>Oryza meyeriana</taxon>
    </lineage>
</organism>
<evidence type="ECO:0000313" key="1">
    <source>
        <dbReference type="EMBL" id="KAF0920119.1"/>
    </source>
</evidence>
<proteinExistence type="predicted"/>
<reference evidence="1 2" key="1">
    <citation type="submission" date="2019-11" db="EMBL/GenBank/DDBJ databases">
        <title>Whole genome sequence of Oryza granulata.</title>
        <authorList>
            <person name="Li W."/>
        </authorList>
    </citation>
    <scope>NUCLEOTIDE SEQUENCE [LARGE SCALE GENOMIC DNA]</scope>
    <source>
        <strain evidence="2">cv. Menghai</strain>
        <tissue evidence="1">Leaf</tissue>
    </source>
</reference>
<gene>
    <name evidence="1" type="ORF">E2562_033364</name>
</gene>
<accession>A0A6G1E5R7</accession>
<protein>
    <submittedName>
        <fullName evidence="1">Uncharacterized protein</fullName>
    </submittedName>
</protein>
<dbReference type="EMBL" id="SPHZ02000005">
    <property type="protein sequence ID" value="KAF0920119.1"/>
    <property type="molecule type" value="Genomic_DNA"/>
</dbReference>
<evidence type="ECO:0000313" key="2">
    <source>
        <dbReference type="Proteomes" id="UP000479710"/>
    </source>
</evidence>
<dbReference type="Proteomes" id="UP000479710">
    <property type="component" value="Unassembled WGS sequence"/>
</dbReference>
<keyword evidence="2" id="KW-1185">Reference proteome</keyword>
<sequence length="124" mass="13149">MATTASIDGGGLLVQMAGGYSGWCIYAMATTVSSKGEDQRGAHHGNRNAEMTTMEMTISAANGQWRQPGIRGAAATERGRAVVTSVRRLCWHGAWRRWLTEAVVVVALGQGSARASRGTRGGDR</sequence>
<name>A0A6G1E5R7_9ORYZ</name>
<dbReference type="AlphaFoldDB" id="A0A6G1E5R7"/>
<feature type="non-terminal residue" evidence="1">
    <location>
        <position position="124"/>
    </location>
</feature>